<dbReference type="AlphaFoldDB" id="A0AA41VR77"/>
<dbReference type="GO" id="GO:0016405">
    <property type="term" value="F:CoA-ligase activity"/>
    <property type="evidence" value="ECO:0007669"/>
    <property type="project" value="TreeGrafter"/>
</dbReference>
<gene>
    <name evidence="4" type="ORF">MKW94_003268</name>
</gene>
<reference evidence="4" key="1">
    <citation type="submission" date="2022-03" db="EMBL/GenBank/DDBJ databases">
        <title>A functionally conserved STORR gene fusion in Papaver species that diverged 16.8 million years ago.</title>
        <authorList>
            <person name="Catania T."/>
        </authorList>
    </citation>
    <scope>NUCLEOTIDE SEQUENCE</scope>
    <source>
        <strain evidence="4">S-191538</strain>
    </source>
</reference>
<evidence type="ECO:0000259" key="3">
    <source>
        <dbReference type="Pfam" id="PF00501"/>
    </source>
</evidence>
<name>A0AA41VR77_PAPNU</name>
<dbReference type="PANTHER" id="PTHR24096:SF425">
    <property type="entry name" value="4-COUMARATE--COA LIGASE-LIKE 7"/>
    <property type="match status" value="1"/>
</dbReference>
<comment type="caution">
    <text evidence="4">The sequence shown here is derived from an EMBL/GenBank/DDBJ whole genome shotgun (WGS) entry which is preliminary data.</text>
</comment>
<sequence>MATSDQDCYGEMHSVFLCFLPMFHIFGLSVILYAQLQRGNTLVSMGKFDVQMVLRSVEKHKVTHLYVYPPIMLALAKQNFVKNYDLSSLRVLGSGASPLGKDIMEECARKLPQATIYPSRICMREFGTLAQQDPLSQELNSKLFVLTQ</sequence>
<dbReference type="Proteomes" id="UP001177140">
    <property type="component" value="Unassembled WGS sequence"/>
</dbReference>
<dbReference type="Pfam" id="PF00501">
    <property type="entry name" value="AMP-binding"/>
    <property type="match status" value="1"/>
</dbReference>
<dbReference type="Gene3D" id="3.40.50.980">
    <property type="match status" value="1"/>
</dbReference>
<keyword evidence="2" id="KW-0472">Membrane</keyword>
<feature type="transmembrane region" description="Helical" evidence="2">
    <location>
        <begin position="12"/>
        <end position="34"/>
    </location>
</feature>
<evidence type="ECO:0000313" key="4">
    <source>
        <dbReference type="EMBL" id="MCL7045790.1"/>
    </source>
</evidence>
<accession>A0AA41VR77</accession>
<feature type="domain" description="AMP-dependent synthetase/ligase" evidence="3">
    <location>
        <begin position="11"/>
        <end position="116"/>
    </location>
</feature>
<evidence type="ECO:0000313" key="5">
    <source>
        <dbReference type="Proteomes" id="UP001177140"/>
    </source>
</evidence>
<dbReference type="InterPro" id="IPR000873">
    <property type="entry name" value="AMP-dep_synth/lig_dom"/>
</dbReference>
<protein>
    <recommendedName>
        <fullName evidence="3">AMP-dependent synthetase/ligase domain-containing protein</fullName>
    </recommendedName>
</protein>
<keyword evidence="2" id="KW-1133">Transmembrane helix</keyword>
<dbReference type="SUPFAM" id="SSF56801">
    <property type="entry name" value="Acetyl-CoA synthetase-like"/>
    <property type="match status" value="1"/>
</dbReference>
<evidence type="ECO:0000256" key="2">
    <source>
        <dbReference type="SAM" id="Phobius"/>
    </source>
</evidence>
<dbReference type="EMBL" id="JAJJMA010273787">
    <property type="protein sequence ID" value="MCL7045790.1"/>
    <property type="molecule type" value="Genomic_DNA"/>
</dbReference>
<dbReference type="PANTHER" id="PTHR24096">
    <property type="entry name" value="LONG-CHAIN-FATTY-ACID--COA LIGASE"/>
    <property type="match status" value="1"/>
</dbReference>
<keyword evidence="1" id="KW-0436">Ligase</keyword>
<organism evidence="4 5">
    <name type="scientific">Papaver nudicaule</name>
    <name type="common">Iceland poppy</name>
    <dbReference type="NCBI Taxonomy" id="74823"/>
    <lineage>
        <taxon>Eukaryota</taxon>
        <taxon>Viridiplantae</taxon>
        <taxon>Streptophyta</taxon>
        <taxon>Embryophyta</taxon>
        <taxon>Tracheophyta</taxon>
        <taxon>Spermatophyta</taxon>
        <taxon>Magnoliopsida</taxon>
        <taxon>Ranunculales</taxon>
        <taxon>Papaveraceae</taxon>
        <taxon>Papaveroideae</taxon>
        <taxon>Papaver</taxon>
    </lineage>
</organism>
<keyword evidence="5" id="KW-1185">Reference proteome</keyword>
<keyword evidence="2" id="KW-0812">Transmembrane</keyword>
<proteinExistence type="predicted"/>
<evidence type="ECO:0000256" key="1">
    <source>
        <dbReference type="ARBA" id="ARBA00022598"/>
    </source>
</evidence>